<dbReference type="STRING" id="1470434.AZF00_08560"/>
<feature type="transmembrane region" description="Helical" evidence="1">
    <location>
        <begin position="12"/>
        <end position="30"/>
    </location>
</feature>
<keyword evidence="1" id="KW-1133">Transmembrane helix</keyword>
<evidence type="ECO:0000313" key="2">
    <source>
        <dbReference type="EMBL" id="AMO68354.1"/>
    </source>
</evidence>
<dbReference type="KEGG" id="zal:AZF00_08560"/>
<organism evidence="2 3">
    <name type="scientific">Zhongshania aliphaticivorans</name>
    <dbReference type="NCBI Taxonomy" id="1470434"/>
    <lineage>
        <taxon>Bacteria</taxon>
        <taxon>Pseudomonadati</taxon>
        <taxon>Pseudomonadota</taxon>
        <taxon>Gammaproteobacteria</taxon>
        <taxon>Cellvibrionales</taxon>
        <taxon>Spongiibacteraceae</taxon>
        <taxon>Zhongshania</taxon>
    </lineage>
</organism>
<evidence type="ECO:0000256" key="1">
    <source>
        <dbReference type="SAM" id="Phobius"/>
    </source>
</evidence>
<dbReference type="RefSeq" id="WP_008247963.1">
    <property type="nucleotide sequence ID" value="NZ_CP014544.1"/>
</dbReference>
<dbReference type="EMBL" id="CP014544">
    <property type="protein sequence ID" value="AMO68354.1"/>
    <property type="molecule type" value="Genomic_DNA"/>
</dbReference>
<protein>
    <recommendedName>
        <fullName evidence="4">DUF1461 domain-containing protein</fullName>
    </recommendedName>
</protein>
<gene>
    <name evidence="2" type="ORF">AZF00_08560</name>
</gene>
<evidence type="ECO:0008006" key="4">
    <source>
        <dbReference type="Google" id="ProtNLM"/>
    </source>
</evidence>
<evidence type="ECO:0000313" key="3">
    <source>
        <dbReference type="Proteomes" id="UP000074119"/>
    </source>
</evidence>
<dbReference type="Proteomes" id="UP000074119">
    <property type="component" value="Chromosome"/>
</dbReference>
<sequence>MVPNIAIISRNMLYNILTLGVSLFIAWHLLLAGDFFYGFWHDHIGIAENISQYGPENIYRTGFADTTRAQRIDLFSQICHSISHQGAGLADIRYSIPDKGINSPLLHQAEIIHLQDVANLISALQKGEPLLFLLWAALLASFIAKSWRLPSWRQLLLANVFWIVAVAALIMVVGWVSVFYKLHTLIFPDEHQWFFYYHESLMSTMMQAPDLFLYIGLSLAGVSALLFCCLHCLNRVLQRHWRRRRPSNEP</sequence>
<feature type="transmembrane region" description="Helical" evidence="1">
    <location>
        <begin position="211"/>
        <end position="233"/>
    </location>
</feature>
<name>A0A127M511_9GAMM</name>
<feature type="transmembrane region" description="Helical" evidence="1">
    <location>
        <begin position="130"/>
        <end position="147"/>
    </location>
</feature>
<feature type="transmembrane region" description="Helical" evidence="1">
    <location>
        <begin position="159"/>
        <end position="180"/>
    </location>
</feature>
<reference evidence="2 3" key="1">
    <citation type="submission" date="2015-12" db="EMBL/GenBank/DDBJ databases">
        <authorList>
            <person name="Shamseldin A."/>
            <person name="Moawad H."/>
            <person name="Abd El-Rahim W.M."/>
            <person name="Sadowsky M.J."/>
        </authorList>
    </citation>
    <scope>NUCLEOTIDE SEQUENCE [LARGE SCALE GENOMIC DNA]</scope>
    <source>
        <strain evidence="2 3">SM2</strain>
    </source>
</reference>
<keyword evidence="1" id="KW-0472">Membrane</keyword>
<proteinExistence type="predicted"/>
<dbReference type="Pfam" id="PF07314">
    <property type="entry name" value="Lit"/>
    <property type="match status" value="1"/>
</dbReference>
<keyword evidence="1" id="KW-0812">Transmembrane</keyword>
<accession>A0A127M511</accession>
<dbReference type="AlphaFoldDB" id="A0A127M511"/>
<dbReference type="InterPro" id="IPR010178">
    <property type="entry name" value="Lit"/>
</dbReference>